<dbReference type="Proteomes" id="UP000240542">
    <property type="component" value="Unassembled WGS sequence"/>
</dbReference>
<dbReference type="AlphaFoldDB" id="A0A2P8DS51"/>
<feature type="transmembrane region" description="Helical" evidence="2">
    <location>
        <begin position="171"/>
        <end position="193"/>
    </location>
</feature>
<organism evidence="4 5">
    <name type="scientific">Murinocardiopsis flavida</name>
    <dbReference type="NCBI Taxonomy" id="645275"/>
    <lineage>
        <taxon>Bacteria</taxon>
        <taxon>Bacillati</taxon>
        <taxon>Actinomycetota</taxon>
        <taxon>Actinomycetes</taxon>
        <taxon>Streptosporangiales</taxon>
        <taxon>Nocardiopsidaceae</taxon>
        <taxon>Murinocardiopsis</taxon>
    </lineage>
</organism>
<keyword evidence="2" id="KW-0812">Transmembrane</keyword>
<evidence type="ECO:0000256" key="2">
    <source>
        <dbReference type="SAM" id="Phobius"/>
    </source>
</evidence>
<keyword evidence="2" id="KW-0472">Membrane</keyword>
<evidence type="ECO:0000313" key="5">
    <source>
        <dbReference type="Proteomes" id="UP000240542"/>
    </source>
</evidence>
<reference evidence="4 5" key="1">
    <citation type="submission" date="2018-03" db="EMBL/GenBank/DDBJ databases">
        <title>Genomic Encyclopedia of Archaeal and Bacterial Type Strains, Phase II (KMG-II): from individual species to whole genera.</title>
        <authorList>
            <person name="Goeker M."/>
        </authorList>
    </citation>
    <scope>NUCLEOTIDE SEQUENCE [LARGE SCALE GENOMIC DNA]</scope>
    <source>
        <strain evidence="4 5">DSM 45312</strain>
    </source>
</reference>
<feature type="transmembrane region" description="Helical" evidence="2">
    <location>
        <begin position="134"/>
        <end position="159"/>
    </location>
</feature>
<feature type="domain" description="DUF1468" evidence="3">
    <location>
        <begin position="30"/>
        <end position="198"/>
    </location>
</feature>
<dbReference type="RefSeq" id="WP_106581420.1">
    <property type="nucleotide sequence ID" value="NZ_PYGA01000002.1"/>
</dbReference>
<keyword evidence="5" id="KW-1185">Reference proteome</keyword>
<dbReference type="InterPro" id="IPR009936">
    <property type="entry name" value="DUF1468"/>
</dbReference>
<dbReference type="OrthoDB" id="5119225at2"/>
<sequence length="206" mass="21320">MDATAPATPPSPDTRPRPGGSWLTGRSELAVAALLLAMAAFLAWQTATMHVPPETEFPGPRFFPVLVTILMTAAGIALAVLVAVKPPVPAADDSAPHEAEAEPETNLGHMVQDQATGTHPQHAAETIDWRTVGIVVGALVVFIVLLEPVGWLLSGAVLFFGVSYALGGRRIALDIGIALVFSSVVQLLFVGALGLNLPAGILGGIL</sequence>
<feature type="transmembrane region" description="Helical" evidence="2">
    <location>
        <begin position="63"/>
        <end position="84"/>
    </location>
</feature>
<feature type="region of interest" description="Disordered" evidence="1">
    <location>
        <begin position="1"/>
        <end position="23"/>
    </location>
</feature>
<evidence type="ECO:0000313" key="4">
    <source>
        <dbReference type="EMBL" id="PSL00046.1"/>
    </source>
</evidence>
<name>A0A2P8DS51_9ACTN</name>
<evidence type="ECO:0000259" key="3">
    <source>
        <dbReference type="Pfam" id="PF07331"/>
    </source>
</evidence>
<feature type="transmembrane region" description="Helical" evidence="2">
    <location>
        <begin position="29"/>
        <end position="51"/>
    </location>
</feature>
<gene>
    <name evidence="4" type="ORF">CLV63_102172</name>
</gene>
<keyword evidence="2" id="KW-1133">Transmembrane helix</keyword>
<evidence type="ECO:0000256" key="1">
    <source>
        <dbReference type="SAM" id="MobiDB-lite"/>
    </source>
</evidence>
<proteinExistence type="predicted"/>
<dbReference type="EMBL" id="PYGA01000002">
    <property type="protein sequence ID" value="PSL00046.1"/>
    <property type="molecule type" value="Genomic_DNA"/>
</dbReference>
<accession>A0A2P8DS51</accession>
<comment type="caution">
    <text evidence="4">The sequence shown here is derived from an EMBL/GenBank/DDBJ whole genome shotgun (WGS) entry which is preliminary data.</text>
</comment>
<protein>
    <submittedName>
        <fullName evidence="4">Putative tricarboxylic transport membrane protein</fullName>
    </submittedName>
</protein>
<dbReference type="Pfam" id="PF07331">
    <property type="entry name" value="TctB"/>
    <property type="match status" value="1"/>
</dbReference>